<dbReference type="SMART" id="SM00254">
    <property type="entry name" value="ShKT"/>
    <property type="match status" value="1"/>
</dbReference>
<evidence type="ECO:0000256" key="2">
    <source>
        <dbReference type="SAM" id="MobiDB-lite"/>
    </source>
</evidence>
<accession>A0A2A2LLJ5</accession>
<reference evidence="5 6" key="1">
    <citation type="journal article" date="2017" name="Curr. Biol.">
        <title>Genome architecture and evolution of a unichromosomal asexual nematode.</title>
        <authorList>
            <person name="Fradin H."/>
            <person name="Zegar C."/>
            <person name="Gutwein M."/>
            <person name="Lucas J."/>
            <person name="Kovtun M."/>
            <person name="Corcoran D."/>
            <person name="Baugh L.R."/>
            <person name="Kiontke K."/>
            <person name="Gunsalus K."/>
            <person name="Fitch D.H."/>
            <person name="Piano F."/>
        </authorList>
    </citation>
    <scope>NUCLEOTIDE SEQUENCE [LARGE SCALE GENOMIC DNA]</scope>
    <source>
        <strain evidence="5">PF1309</strain>
    </source>
</reference>
<comment type="caution">
    <text evidence="5">The sequence shown here is derived from an EMBL/GenBank/DDBJ whole genome shotgun (WGS) entry which is preliminary data.</text>
</comment>
<name>A0A2A2LLJ5_9BILA</name>
<dbReference type="PROSITE" id="PS51670">
    <property type="entry name" value="SHKT"/>
    <property type="match status" value="1"/>
</dbReference>
<dbReference type="STRING" id="2018661.A0A2A2LLJ5"/>
<feature type="chain" id="PRO_5012403802" description="ShKT domain-containing protein" evidence="3">
    <location>
        <begin position="20"/>
        <end position="541"/>
    </location>
</feature>
<feature type="region of interest" description="Disordered" evidence="2">
    <location>
        <begin position="236"/>
        <end position="284"/>
    </location>
</feature>
<dbReference type="Proteomes" id="UP000218231">
    <property type="component" value="Unassembled WGS sequence"/>
</dbReference>
<dbReference type="OrthoDB" id="5920234at2759"/>
<feature type="domain" description="ShKT" evidence="4">
    <location>
        <begin position="356"/>
        <end position="390"/>
    </location>
</feature>
<protein>
    <recommendedName>
        <fullName evidence="4">ShKT domain-containing protein</fullName>
    </recommendedName>
</protein>
<evidence type="ECO:0000256" key="3">
    <source>
        <dbReference type="SAM" id="SignalP"/>
    </source>
</evidence>
<dbReference type="Pfam" id="PF01549">
    <property type="entry name" value="ShK"/>
    <property type="match status" value="1"/>
</dbReference>
<sequence length="541" mass="60141">MIIRALHSTVLLYVGSVLAQSSTTVEEELPTIYKFIQDNSYICNPVLLGDGSLVTFLTEEQSKNCSECNRFVFDFVPNKACATRTSGNQVETNTGCFDVPQLCVEEYVLRYSNKFPTTTKPRITTRPTTITRKSLPTLIPTTAFVENEVETTTIDVSIEHNDARDLILRQLNSIDVDKVDTDSEDGATNTISPIATSVLPEYGFEDITDEGTFNEDASTLLPFFASSQRPPFVVARTPPPGTRGEPPPRHLGVVPESRSQPPPPIVEIQPTEPPPMDYSEEAGDNQDLLSSTERPIHPSTQMILEHLNTGQPEELSDDELLMVGAVNTMQIPQKKDKLFFFGTTTTVPTITTPYICEDKHPLCCFWAVTGECDSNPFWMRVRCAKTCGTCQCDFRHADKCVSTGINCTLPTTTTTTTTYRPRTYPTYPTAPPRYDAIDISSTVRTYPSSKRVSLQKTQTNIANNNHTSHLHIAELRHAPQPLCLSLPLCTGALDAPKNPAHGARRAPLPPPQQQQLPQLYISSSFIIKTQMLEFRPQLSRR</sequence>
<dbReference type="AlphaFoldDB" id="A0A2A2LLJ5"/>
<organism evidence="5 6">
    <name type="scientific">Diploscapter pachys</name>
    <dbReference type="NCBI Taxonomy" id="2018661"/>
    <lineage>
        <taxon>Eukaryota</taxon>
        <taxon>Metazoa</taxon>
        <taxon>Ecdysozoa</taxon>
        <taxon>Nematoda</taxon>
        <taxon>Chromadorea</taxon>
        <taxon>Rhabditida</taxon>
        <taxon>Rhabditina</taxon>
        <taxon>Rhabditomorpha</taxon>
        <taxon>Rhabditoidea</taxon>
        <taxon>Rhabditidae</taxon>
        <taxon>Diploscapter</taxon>
    </lineage>
</organism>
<evidence type="ECO:0000256" key="1">
    <source>
        <dbReference type="PROSITE-ProRule" id="PRU01005"/>
    </source>
</evidence>
<comment type="caution">
    <text evidence="1">Lacks conserved residue(s) required for the propagation of feature annotation.</text>
</comment>
<proteinExistence type="predicted"/>
<feature type="signal peptide" evidence="3">
    <location>
        <begin position="1"/>
        <end position="19"/>
    </location>
</feature>
<dbReference type="InterPro" id="IPR003582">
    <property type="entry name" value="ShKT_dom"/>
</dbReference>
<evidence type="ECO:0000313" key="5">
    <source>
        <dbReference type="EMBL" id="PAV87104.1"/>
    </source>
</evidence>
<feature type="disulfide bond" evidence="1">
    <location>
        <begin position="356"/>
        <end position="390"/>
    </location>
</feature>
<keyword evidence="3" id="KW-0732">Signal</keyword>
<keyword evidence="1" id="KW-1015">Disulfide bond</keyword>
<evidence type="ECO:0000313" key="6">
    <source>
        <dbReference type="Proteomes" id="UP000218231"/>
    </source>
</evidence>
<dbReference type="EMBL" id="LIAE01006609">
    <property type="protein sequence ID" value="PAV87104.1"/>
    <property type="molecule type" value="Genomic_DNA"/>
</dbReference>
<gene>
    <name evidence="5" type="ORF">WR25_12716</name>
</gene>
<feature type="compositionally biased region" description="Pro residues" evidence="2">
    <location>
        <begin position="260"/>
        <end position="276"/>
    </location>
</feature>
<keyword evidence="6" id="KW-1185">Reference proteome</keyword>
<evidence type="ECO:0000259" key="4">
    <source>
        <dbReference type="PROSITE" id="PS51670"/>
    </source>
</evidence>